<name>A0A5B0WUH7_9GAMM</name>
<evidence type="ECO:0000313" key="2">
    <source>
        <dbReference type="EMBL" id="KAA1189851.1"/>
    </source>
</evidence>
<dbReference type="Pfam" id="PF13738">
    <property type="entry name" value="Pyr_redox_3"/>
    <property type="match status" value="1"/>
</dbReference>
<dbReference type="PANTHER" id="PTHR43539">
    <property type="entry name" value="FLAVIN-BINDING MONOOXYGENASE-LIKE PROTEIN (AFU_ORTHOLOGUE AFUA_4G09220)"/>
    <property type="match status" value="1"/>
</dbReference>
<proteinExistence type="predicted"/>
<dbReference type="STRING" id="880156.AM629_10775"/>
<reference evidence="2 3" key="1">
    <citation type="submission" date="2019-09" db="EMBL/GenBank/DDBJ databases">
        <title>Whole genome sequence of Photorhabdus heterorhabditis strain ETL (Enterobacteriales: Enterobacteriaceae) a bacterial symbiont of Heterorhabditis zealandica strain ETL (Rhabditida: Heterorhabditidae).</title>
        <authorList>
            <person name="Lulamba T.E."/>
            <person name="Serepa-Dlamini M.H."/>
        </authorList>
    </citation>
    <scope>NUCLEOTIDE SEQUENCE [LARGE SCALE GENOMIC DNA]</scope>
    <source>
        <strain evidence="2 3">ETL</strain>
    </source>
</reference>
<evidence type="ECO:0000256" key="1">
    <source>
        <dbReference type="ARBA" id="ARBA00023002"/>
    </source>
</evidence>
<sequence length="604" mass="69077">MRNHYSNIIIGGGPAGLNMALEFSKRGIEYLLLEANETVGGQWDRFPVCGELISLNKKYVPGDNHTYRMRYDWHTLSTIDAEDVVNDPKLQFTEWTSAHWPSARIYKEYLKYVADKMGLVKCIRTNMRVRRIMKENEHFIIEISDSLSISADRIFCATGVSKPIMPDIKGLNAETCTLYENFDPNTAAERYKNKIVMVLGRGNSAFEIAHHLIDITAETRVVTRSLPLFARQTHNVHDLRAQVSDVFDLMQLKSNNNIVSDRIVEIRRIASGKHKGQLLVSYETPCPHWSPPRWMKRTGIVDDVIVCCGFNYTLSDTFDMNTVRPDVDEKGKYCLLTSSWESVNVPGLYFIGTSMRVNDPDAASGFVHGFRCNIQALGNIIAEKYHGIALKPIFECRVPLDNPSDALVSLSKFLVDLVSTSMPLFELFSYFGNVVTFEECHDEGVIHAHVWPSFSREYNNERWGDKQNRLEIVFEYGFYRYGNGELPTHYFTLPADHFDTSQSAYIHPVFHVFREGVEVNAFHMQESLIGRWDLDDYVDAETNVDQYRNVAFNACACALDIEERRSMLPVLDEFVEKCYPLMSEEEIAEALRIQPTLALLAKQS</sequence>
<dbReference type="PRINTS" id="PR00368">
    <property type="entry name" value="FADPNR"/>
</dbReference>
<protein>
    <submittedName>
        <fullName evidence="2">SidA/IucD/PvdA family monooxygenase</fullName>
    </submittedName>
</protein>
<dbReference type="PANTHER" id="PTHR43539:SF78">
    <property type="entry name" value="FLAVIN-CONTAINING MONOOXYGENASE"/>
    <property type="match status" value="1"/>
</dbReference>
<dbReference type="InterPro" id="IPR050982">
    <property type="entry name" value="Auxin_biosynth/cation_transpt"/>
</dbReference>
<gene>
    <name evidence="2" type="ORF">F0L16_10075</name>
</gene>
<keyword evidence="2" id="KW-0503">Monooxygenase</keyword>
<dbReference type="InterPro" id="IPR036188">
    <property type="entry name" value="FAD/NAD-bd_sf"/>
</dbReference>
<dbReference type="Gene3D" id="3.50.50.60">
    <property type="entry name" value="FAD/NAD(P)-binding domain"/>
    <property type="match status" value="1"/>
</dbReference>
<evidence type="ECO:0000313" key="3">
    <source>
        <dbReference type="Proteomes" id="UP000322184"/>
    </source>
</evidence>
<organism evidence="2 3">
    <name type="scientific">Photorhabdus heterorhabditis</name>
    <dbReference type="NCBI Taxonomy" id="880156"/>
    <lineage>
        <taxon>Bacteria</taxon>
        <taxon>Pseudomonadati</taxon>
        <taxon>Pseudomonadota</taxon>
        <taxon>Gammaproteobacteria</taxon>
        <taxon>Enterobacterales</taxon>
        <taxon>Morganellaceae</taxon>
        <taxon>Photorhabdus</taxon>
    </lineage>
</organism>
<dbReference type="EMBL" id="VTUW01000015">
    <property type="protein sequence ID" value="KAA1189851.1"/>
    <property type="molecule type" value="Genomic_DNA"/>
</dbReference>
<dbReference type="GO" id="GO:0004497">
    <property type="term" value="F:monooxygenase activity"/>
    <property type="evidence" value="ECO:0007669"/>
    <property type="project" value="UniProtKB-KW"/>
</dbReference>
<comment type="caution">
    <text evidence="2">The sequence shown here is derived from an EMBL/GenBank/DDBJ whole genome shotgun (WGS) entry which is preliminary data.</text>
</comment>
<dbReference type="Proteomes" id="UP000322184">
    <property type="component" value="Unassembled WGS sequence"/>
</dbReference>
<dbReference type="GO" id="GO:0050660">
    <property type="term" value="F:flavin adenine dinucleotide binding"/>
    <property type="evidence" value="ECO:0007669"/>
    <property type="project" value="TreeGrafter"/>
</dbReference>
<dbReference type="RefSeq" id="WP_149616711.1">
    <property type="nucleotide sequence ID" value="NZ_CAWPFF010000054.1"/>
</dbReference>
<dbReference type="SUPFAM" id="SSF51905">
    <property type="entry name" value="FAD/NAD(P)-binding domain"/>
    <property type="match status" value="1"/>
</dbReference>
<dbReference type="AlphaFoldDB" id="A0A5B0WUH7"/>
<keyword evidence="1" id="KW-0560">Oxidoreductase</keyword>
<accession>A0A5B0WUH7</accession>